<proteinExistence type="predicted"/>
<evidence type="ECO:0000313" key="2">
    <source>
        <dbReference type="EMBL" id="GAH85058.1"/>
    </source>
</evidence>
<name>X1KSV1_9ZZZZ</name>
<dbReference type="EMBL" id="BARU01042452">
    <property type="protein sequence ID" value="GAH85058.1"/>
    <property type="molecule type" value="Genomic_DNA"/>
</dbReference>
<accession>X1KSV1</accession>
<sequence length="72" mass="8352">MEEILNFISNNGFAIVMCLLLFLKMLPKLDKLTNLITNDLFHIIEKDAENTEKVEKAVDRLDKTIGRFIDKI</sequence>
<reference evidence="2" key="1">
    <citation type="journal article" date="2014" name="Front. Microbiol.">
        <title>High frequency of phylogenetically diverse reductive dehalogenase-homologous genes in deep subseafloor sedimentary metagenomes.</title>
        <authorList>
            <person name="Kawai M."/>
            <person name="Futagami T."/>
            <person name="Toyoda A."/>
            <person name="Takaki Y."/>
            <person name="Nishi S."/>
            <person name="Hori S."/>
            <person name="Arai W."/>
            <person name="Tsubouchi T."/>
            <person name="Morono Y."/>
            <person name="Uchiyama I."/>
            <person name="Ito T."/>
            <person name="Fujiyama A."/>
            <person name="Inagaki F."/>
            <person name="Takami H."/>
        </authorList>
    </citation>
    <scope>NUCLEOTIDE SEQUENCE</scope>
    <source>
        <strain evidence="2">Expedition CK06-06</strain>
    </source>
</reference>
<organism evidence="2">
    <name type="scientific">marine sediment metagenome</name>
    <dbReference type="NCBI Taxonomy" id="412755"/>
    <lineage>
        <taxon>unclassified sequences</taxon>
        <taxon>metagenomes</taxon>
        <taxon>ecological metagenomes</taxon>
    </lineage>
</organism>
<keyword evidence="1" id="KW-0472">Membrane</keyword>
<keyword evidence="1" id="KW-0812">Transmembrane</keyword>
<evidence type="ECO:0000256" key="1">
    <source>
        <dbReference type="SAM" id="Phobius"/>
    </source>
</evidence>
<protein>
    <recommendedName>
        <fullName evidence="3">YvrJ family protein</fullName>
    </recommendedName>
</protein>
<dbReference type="AlphaFoldDB" id="X1KSV1"/>
<feature type="transmembrane region" description="Helical" evidence="1">
    <location>
        <begin position="6"/>
        <end position="23"/>
    </location>
</feature>
<comment type="caution">
    <text evidence="2">The sequence shown here is derived from an EMBL/GenBank/DDBJ whole genome shotgun (WGS) entry which is preliminary data.</text>
</comment>
<evidence type="ECO:0008006" key="3">
    <source>
        <dbReference type="Google" id="ProtNLM"/>
    </source>
</evidence>
<gene>
    <name evidence="2" type="ORF">S03H2_65222</name>
</gene>
<keyword evidence="1" id="KW-1133">Transmembrane helix</keyword>